<evidence type="ECO:0000313" key="1">
    <source>
        <dbReference type="EMBL" id="CDW36488.1"/>
    </source>
</evidence>
<dbReference type="EMBL" id="HACA01019127">
    <property type="protein sequence ID" value="CDW36488.1"/>
    <property type="molecule type" value="Transcribed_RNA"/>
</dbReference>
<name>A0A0K2UE12_LEPSM</name>
<feature type="non-terminal residue" evidence="1">
    <location>
        <position position="1"/>
    </location>
</feature>
<proteinExistence type="predicted"/>
<organism evidence="1">
    <name type="scientific">Lepeophtheirus salmonis</name>
    <name type="common">Salmon louse</name>
    <name type="synonym">Caligus salmonis</name>
    <dbReference type="NCBI Taxonomy" id="72036"/>
    <lineage>
        <taxon>Eukaryota</taxon>
        <taxon>Metazoa</taxon>
        <taxon>Ecdysozoa</taxon>
        <taxon>Arthropoda</taxon>
        <taxon>Crustacea</taxon>
        <taxon>Multicrustacea</taxon>
        <taxon>Hexanauplia</taxon>
        <taxon>Copepoda</taxon>
        <taxon>Siphonostomatoida</taxon>
        <taxon>Caligidae</taxon>
        <taxon>Lepeophtheirus</taxon>
    </lineage>
</organism>
<dbReference type="AlphaFoldDB" id="A0A0K2UE12"/>
<protein>
    <submittedName>
        <fullName evidence="1">Uncharacterized protein</fullName>
    </submittedName>
</protein>
<accession>A0A0K2UE12</accession>
<sequence length="106" mass="11948">QILSIKKMECSFAGVTGCPVLLPPDPRLVFQDDTDSGKDIGVQNNHIDHGVDLQALLEDKEQDNMTFTAMNAKNHNLLCVLVPHDPKDDIRTFSNHLLFLNLCFWD</sequence>
<reference evidence="1" key="1">
    <citation type="submission" date="2014-05" db="EMBL/GenBank/DDBJ databases">
        <authorList>
            <person name="Chronopoulou M."/>
        </authorList>
    </citation>
    <scope>NUCLEOTIDE SEQUENCE</scope>
    <source>
        <tissue evidence="1">Whole organism</tissue>
    </source>
</reference>